<dbReference type="PROSITE" id="PS01124">
    <property type="entry name" value="HTH_ARAC_FAMILY_2"/>
    <property type="match status" value="1"/>
</dbReference>
<feature type="transmembrane region" description="Helical" evidence="4">
    <location>
        <begin position="96"/>
        <end position="117"/>
    </location>
</feature>
<keyword evidence="2" id="KW-0238">DNA-binding</keyword>
<dbReference type="Proteomes" id="UP001628078">
    <property type="component" value="Unassembled WGS sequence"/>
</dbReference>
<evidence type="ECO:0000256" key="3">
    <source>
        <dbReference type="ARBA" id="ARBA00023163"/>
    </source>
</evidence>
<dbReference type="InterPro" id="IPR009057">
    <property type="entry name" value="Homeodomain-like_sf"/>
</dbReference>
<name>A0ABQ5JQK1_9LACO</name>
<evidence type="ECO:0000313" key="7">
    <source>
        <dbReference type="Proteomes" id="UP001628078"/>
    </source>
</evidence>
<evidence type="ECO:0000256" key="1">
    <source>
        <dbReference type="ARBA" id="ARBA00023015"/>
    </source>
</evidence>
<sequence length="329" mass="37829">MKDRRAIIEGELGRLMTIQLVEIDGHGQIKGQLAGIELDEVAWGFLKEAPKKVVGRQVVLLESSTTHRHGFCFRLSEQRILCGIAISNMKLAQLRLSALCLYVALLGSIPILMRSIVVAERQKNTQPLYHLLMAISQRDWGMVKQVMARQWDKVTKGRQQTIGLSFLVGLVFGRQLENGAPIQRYTNKVAHWWQRIQRDQLVIKQVQEALFDELNMMAEGDLSQHGDQLINRISEDVDHHLMTRLTVADIATRLGRSKDYLSRHFHQQTGWTLKQYILQRKVLLAKQLLGKQSIMDVAYDLHFSDQSHFAKVFRQITGESPKQYQQEHC</sequence>
<organism evidence="6 7">
    <name type="scientific">Furfurilactobacillus curtus</name>
    <dbReference type="NCBI Taxonomy" id="1746200"/>
    <lineage>
        <taxon>Bacteria</taxon>
        <taxon>Bacillati</taxon>
        <taxon>Bacillota</taxon>
        <taxon>Bacilli</taxon>
        <taxon>Lactobacillales</taxon>
        <taxon>Lactobacillaceae</taxon>
        <taxon>Furfurilactobacillus</taxon>
    </lineage>
</organism>
<dbReference type="RefSeq" id="WP_407882642.1">
    <property type="nucleotide sequence ID" value="NZ_BQXO01000002.1"/>
</dbReference>
<comment type="caution">
    <text evidence="6">The sequence shown here is derived from an EMBL/GenBank/DDBJ whole genome shotgun (WGS) entry which is preliminary data.</text>
</comment>
<keyword evidence="7" id="KW-1185">Reference proteome</keyword>
<dbReference type="Pfam" id="PF12833">
    <property type="entry name" value="HTH_18"/>
    <property type="match status" value="1"/>
</dbReference>
<evidence type="ECO:0000259" key="5">
    <source>
        <dbReference type="PROSITE" id="PS01124"/>
    </source>
</evidence>
<evidence type="ECO:0000313" key="6">
    <source>
        <dbReference type="EMBL" id="GKT05381.1"/>
    </source>
</evidence>
<dbReference type="PRINTS" id="PR00032">
    <property type="entry name" value="HTHARAC"/>
</dbReference>
<dbReference type="PANTHER" id="PTHR43280">
    <property type="entry name" value="ARAC-FAMILY TRANSCRIPTIONAL REGULATOR"/>
    <property type="match status" value="1"/>
</dbReference>
<keyword evidence="4" id="KW-1133">Transmembrane helix</keyword>
<dbReference type="Gene3D" id="1.10.10.60">
    <property type="entry name" value="Homeodomain-like"/>
    <property type="match status" value="2"/>
</dbReference>
<keyword evidence="1" id="KW-0805">Transcription regulation</keyword>
<evidence type="ECO:0000256" key="2">
    <source>
        <dbReference type="ARBA" id="ARBA00023125"/>
    </source>
</evidence>
<dbReference type="EMBL" id="BQXO01000002">
    <property type="protein sequence ID" value="GKT05381.1"/>
    <property type="molecule type" value="Genomic_DNA"/>
</dbReference>
<dbReference type="InterPro" id="IPR018060">
    <property type="entry name" value="HTH_AraC"/>
</dbReference>
<keyword evidence="3" id="KW-0804">Transcription</keyword>
<reference evidence="6 7" key="1">
    <citation type="submission" date="2022-03" db="EMBL/GenBank/DDBJ databases">
        <title>Draft genome sequence of Furfurilactobacillus curtus JCM 31185.</title>
        <authorList>
            <person name="Suzuki S."/>
            <person name="Endo A."/>
            <person name="Kajikawa A."/>
        </authorList>
    </citation>
    <scope>NUCLEOTIDE SEQUENCE [LARGE SCALE GENOMIC DNA]</scope>
    <source>
        <strain evidence="6 7">JCM 31185</strain>
    </source>
</reference>
<dbReference type="InterPro" id="IPR020449">
    <property type="entry name" value="Tscrpt_reg_AraC-type_HTH"/>
</dbReference>
<proteinExistence type="predicted"/>
<dbReference type="SUPFAM" id="SSF46689">
    <property type="entry name" value="Homeodomain-like"/>
    <property type="match status" value="2"/>
</dbReference>
<keyword evidence="4" id="KW-0812">Transmembrane</keyword>
<keyword evidence="4" id="KW-0472">Membrane</keyword>
<accession>A0ABQ5JQK1</accession>
<dbReference type="SMART" id="SM00342">
    <property type="entry name" value="HTH_ARAC"/>
    <property type="match status" value="1"/>
</dbReference>
<gene>
    <name evidence="6" type="ORF">JCM31185_06700</name>
</gene>
<dbReference type="PANTHER" id="PTHR43280:SF2">
    <property type="entry name" value="HTH-TYPE TRANSCRIPTIONAL REGULATOR EXSA"/>
    <property type="match status" value="1"/>
</dbReference>
<feature type="domain" description="HTH araC/xylS-type" evidence="5">
    <location>
        <begin position="227"/>
        <end position="327"/>
    </location>
</feature>
<protein>
    <recommendedName>
        <fullName evidence="5">HTH araC/xylS-type domain-containing protein</fullName>
    </recommendedName>
</protein>
<evidence type="ECO:0000256" key="4">
    <source>
        <dbReference type="SAM" id="Phobius"/>
    </source>
</evidence>